<evidence type="ECO:0000313" key="2">
    <source>
        <dbReference type="Proteomes" id="UP000298663"/>
    </source>
</evidence>
<accession>A0A4U5NCR5</accession>
<organism evidence="1 2">
    <name type="scientific">Steinernema carpocapsae</name>
    <name type="common">Entomopathogenic nematode</name>
    <dbReference type="NCBI Taxonomy" id="34508"/>
    <lineage>
        <taxon>Eukaryota</taxon>
        <taxon>Metazoa</taxon>
        <taxon>Ecdysozoa</taxon>
        <taxon>Nematoda</taxon>
        <taxon>Chromadorea</taxon>
        <taxon>Rhabditida</taxon>
        <taxon>Tylenchina</taxon>
        <taxon>Panagrolaimomorpha</taxon>
        <taxon>Strongyloidoidea</taxon>
        <taxon>Steinernematidae</taxon>
        <taxon>Steinernema</taxon>
    </lineage>
</organism>
<dbReference type="EMBL" id="AZBU02000004">
    <property type="protein sequence ID" value="TKR80350.1"/>
    <property type="molecule type" value="Genomic_DNA"/>
</dbReference>
<protein>
    <submittedName>
        <fullName evidence="1">Uncharacterized protein</fullName>
    </submittedName>
</protein>
<name>A0A4U5NCR5_STECR</name>
<reference evidence="1 2" key="1">
    <citation type="journal article" date="2015" name="Genome Biol.">
        <title>Comparative genomics of Steinernema reveals deeply conserved gene regulatory networks.</title>
        <authorList>
            <person name="Dillman A.R."/>
            <person name="Macchietto M."/>
            <person name="Porter C.F."/>
            <person name="Rogers A."/>
            <person name="Williams B."/>
            <person name="Antoshechkin I."/>
            <person name="Lee M.M."/>
            <person name="Goodwin Z."/>
            <person name="Lu X."/>
            <person name="Lewis E.E."/>
            <person name="Goodrich-Blair H."/>
            <person name="Stock S.P."/>
            <person name="Adams B.J."/>
            <person name="Sternberg P.W."/>
            <person name="Mortazavi A."/>
        </authorList>
    </citation>
    <scope>NUCLEOTIDE SEQUENCE [LARGE SCALE GENOMIC DNA]</scope>
    <source>
        <strain evidence="1 2">ALL</strain>
    </source>
</reference>
<comment type="caution">
    <text evidence="1">The sequence shown here is derived from an EMBL/GenBank/DDBJ whole genome shotgun (WGS) entry which is preliminary data.</text>
</comment>
<gene>
    <name evidence="1" type="ORF">L596_014435</name>
</gene>
<evidence type="ECO:0000313" key="1">
    <source>
        <dbReference type="EMBL" id="TKR80350.1"/>
    </source>
</evidence>
<keyword evidence="2" id="KW-1185">Reference proteome</keyword>
<reference evidence="1 2" key="2">
    <citation type="journal article" date="2019" name="G3 (Bethesda)">
        <title>Hybrid Assembly of the Genome of the Entomopathogenic Nematode Steinernema carpocapsae Identifies the X-Chromosome.</title>
        <authorList>
            <person name="Serra L."/>
            <person name="Macchietto M."/>
            <person name="Macias-Munoz A."/>
            <person name="McGill C.J."/>
            <person name="Rodriguez I.M."/>
            <person name="Rodriguez B."/>
            <person name="Murad R."/>
            <person name="Mortazavi A."/>
        </authorList>
    </citation>
    <scope>NUCLEOTIDE SEQUENCE [LARGE SCALE GENOMIC DNA]</scope>
    <source>
        <strain evidence="1 2">ALL</strain>
    </source>
</reference>
<dbReference type="AlphaFoldDB" id="A0A4U5NCR5"/>
<sequence>MSVWPIGRFQPDRRPALGVIPLSVTFKENFPTSTSLQLSQRHDSSNSPLFASFLPHKVHNSFRSLASNETIPLHAFQVPQKLFPTQVSNQFLRELRTFLIDPQDLKRSENFPSSQLLHSPSPLPEPRKPVALFVFLRAQELPEIAESTRGRPLLPVLPCLPNPHPESASCRPTDDKTICSRRY</sequence>
<proteinExistence type="predicted"/>
<dbReference type="Proteomes" id="UP000298663">
    <property type="component" value="Unassembled WGS sequence"/>
</dbReference>